<gene>
    <name evidence="3" type="ORF">LPMP_332280</name>
</gene>
<protein>
    <submittedName>
        <fullName evidence="3">Uncharacterized protein</fullName>
    </submittedName>
</protein>
<reference evidence="3 4" key="1">
    <citation type="journal article" date="2015" name="Sci. Rep.">
        <title>The genome of Leishmania panamensis: insights into genomics of the L. (Viannia) subgenus.</title>
        <authorList>
            <person name="Llanes A."/>
            <person name="Restrepo C.M."/>
            <person name="Vecchio G.D."/>
            <person name="Anguizola F.J."/>
            <person name="Lleonart R."/>
        </authorList>
    </citation>
    <scope>NUCLEOTIDE SEQUENCE [LARGE SCALE GENOMIC DNA]</scope>
    <source>
        <strain evidence="3 4">MHOM/PA/94/PSC-1</strain>
    </source>
</reference>
<evidence type="ECO:0000256" key="1">
    <source>
        <dbReference type="SAM" id="Coils"/>
    </source>
</evidence>
<dbReference type="GeneID" id="22578381"/>
<keyword evidence="1" id="KW-0175">Coiled coil</keyword>
<evidence type="ECO:0000313" key="4">
    <source>
        <dbReference type="Proteomes" id="UP000063063"/>
    </source>
</evidence>
<feature type="region of interest" description="Disordered" evidence="2">
    <location>
        <begin position="510"/>
        <end position="530"/>
    </location>
</feature>
<dbReference type="eggNOG" id="ENOG502S44K">
    <property type="taxonomic scope" value="Eukaryota"/>
</dbReference>
<sequence length="1471" mass="158990">MGAFALCVESATRDIRSLLTLHRVHPQVRTDIQRILSSLLRKSYEHTAVPFLKDLTESPEQVCRELVNNIVEDAFKTALSASDMHAMEHRCIKLEQDNADLKAAADQADKRVAEVKEVLSDLKKAHDYMLHSYFREVLVLRHRIDDLQRHLRTRRVHTMNFTPHLGSCTASVIPTMESQLQQFPFNPSTATRQDEPVSSPSPSTLTAPPCGSLGEDSDAGEDFVRQQVSTPISPCREECAADLHVQMSLAGSAPAALVDAKRWAETPRLKRKARDTRITFPVNAASRAPVLAPPRAVTMPKNTPLEVFNTPGPESVDAIFDYEEYVRLLNGKAGVWVQRFADAMNAPERGGAWQRHSPIPARTRLISQMHLLDSSGVSSLTAHLGDSSGAMALLHEREKASGFYWLLHLALEPIQHKFHIELDKLRQAVEAMQREHAEQVQLIQRALLILQSRTDALLDFLNTFAQQTRHTLSVVTRDVQAQSIIELLSSGALPVAAAETVASFFTPASSAATPNGQPSPSSTPVLQLGTPSLPLVPYPESSQGPTVPHLLRRKWRLKPGVALQAQTQASAMASMNHRLRKAASVKATCSMSDAPTNAAEEVNYYRADLGLSYWSAHPVTSDAQRIFGELQEIAAAIRATRVQQLYAFEENATSGGRPVGRKGRRTAASSRHGDGNHHRCRSPHLLSGDSGNASFFYFRDGSVDGNSVSGPLTTHHRLREGWRTAPASGADGQTAADLLRELAGLRMRRACDQRRLKVVQASLLQGLEKDPVAFMRERAAGGAADPEAEAPHLYFSSSEGVLRTRALQQLRTRTQQRLRGTSQHIAELQKLLDLHCSRYQLESSEDLLAWEVARRIATEGSRGQLRVKGTLNPADQLWSSPYLNDTILDANDQQQQQQQQQRGAYDSHSREELMYLPIGMAGARGAVGNCVAESGRCIMLGSSAISAASLASASMATSKGVEGGNGDAESPAMVARITPFVAVMDYCRGVQLGRPLGRRAGSVYLFQDHASGDYYVGDQAGRNVLKAADDSAGNAAVGMRGEADTQRSLLPMTRILFPAPIRPTAVTTTADVSSAAPSVLASVSATAALHPTYLVPMAIPLSDEEAVIREGWQACHRHGHARCDPIYYMTVAPLPLSKSYHHVVPQPGNSDAVAHGKVVASAAAVAQSVYSGAPMNRYLRSLPCVFQPADEAAAIVRVRAMHLQQRQAANESFPNTAEVDSGPACASSGLPSTGITANLAATATPTLPSLVRPLSGYAPSSPEVHLLDEELLLTADLQESRSTAAAAPLPGSSSSRTAALLALSPSSGLDTRLATTAHDSAPTLAKAVLPASAAAVPATSAFSSTDSSPPLTAALVLAKERRNARLAKEAAHATQAKMMRQKSLRNQSLMRTAPNKEGDVPRAPPHRLFPLSSTHSDSEAPFVLPFPTDSARLQRQIRPEKYSLKPPPPSSRWREVNGGGINAWNLNSDAS</sequence>
<feature type="region of interest" description="Disordered" evidence="2">
    <location>
        <begin position="1376"/>
        <end position="1471"/>
    </location>
</feature>
<feature type="compositionally biased region" description="Low complexity" evidence="2">
    <location>
        <begin position="196"/>
        <end position="209"/>
    </location>
</feature>
<dbReference type="EMBL" id="CP009402">
    <property type="protein sequence ID" value="AIO01519.1"/>
    <property type="molecule type" value="Genomic_DNA"/>
</dbReference>
<evidence type="ECO:0000313" key="3">
    <source>
        <dbReference type="EMBL" id="AIO01519.1"/>
    </source>
</evidence>
<feature type="coiled-coil region" evidence="1">
    <location>
        <begin position="84"/>
        <end position="125"/>
    </location>
</feature>
<dbReference type="RefSeq" id="XP_010702319.1">
    <property type="nucleotide sequence ID" value="XM_010704017.1"/>
</dbReference>
<feature type="compositionally biased region" description="Polar residues" evidence="2">
    <location>
        <begin position="515"/>
        <end position="525"/>
    </location>
</feature>
<dbReference type="Proteomes" id="UP000063063">
    <property type="component" value="Chromosome 33"/>
</dbReference>
<accession>A0A088RZT2</accession>
<feature type="region of interest" description="Disordered" evidence="2">
    <location>
        <begin position="653"/>
        <end position="685"/>
    </location>
</feature>
<keyword evidence="4" id="KW-1185">Reference proteome</keyword>
<dbReference type="VEuPathDB" id="TriTrypDB:LPMP_332280"/>
<feature type="region of interest" description="Disordered" evidence="2">
    <location>
        <begin position="186"/>
        <end position="218"/>
    </location>
</feature>
<dbReference type="OrthoDB" id="246381at2759"/>
<name>A0A088RZT2_LEIPA</name>
<dbReference type="VEuPathDB" id="TriTrypDB:LPAL13_330030300"/>
<proteinExistence type="predicted"/>
<evidence type="ECO:0000256" key="2">
    <source>
        <dbReference type="SAM" id="MobiDB-lite"/>
    </source>
</evidence>
<organism evidence="3 4">
    <name type="scientific">Leishmania panamensis</name>
    <dbReference type="NCBI Taxonomy" id="5679"/>
    <lineage>
        <taxon>Eukaryota</taxon>
        <taxon>Discoba</taxon>
        <taxon>Euglenozoa</taxon>
        <taxon>Kinetoplastea</taxon>
        <taxon>Metakinetoplastina</taxon>
        <taxon>Trypanosomatida</taxon>
        <taxon>Trypanosomatidae</taxon>
        <taxon>Leishmaniinae</taxon>
        <taxon>Leishmania</taxon>
        <taxon>Leishmania guyanensis species complex</taxon>
    </lineage>
</organism>
<dbReference type="KEGG" id="lpan:LPMP_332280"/>